<dbReference type="EMBL" id="BJOV01000005">
    <property type="protein sequence ID" value="GEE03358.1"/>
    <property type="molecule type" value="Genomic_DNA"/>
</dbReference>
<evidence type="ECO:0000256" key="1">
    <source>
        <dbReference type="HAMAP-Rule" id="MF_00977"/>
    </source>
</evidence>
<dbReference type="HAMAP" id="MF_00977">
    <property type="entry name" value="3_5_Exoribonuc_actinobact"/>
    <property type="match status" value="1"/>
</dbReference>
<dbReference type="NCBIfam" id="NF033638">
    <property type="entry name" value="RNase_AS"/>
    <property type="match status" value="1"/>
</dbReference>
<dbReference type="GO" id="GO:0008408">
    <property type="term" value="F:3'-5' exonuclease activity"/>
    <property type="evidence" value="ECO:0007669"/>
    <property type="project" value="InterPro"/>
</dbReference>
<reference evidence="4" key="1">
    <citation type="submission" date="2019-06" db="EMBL/GenBank/DDBJ databases">
        <title>Gordonia isolated from sludge of a wastewater treatment plant.</title>
        <authorList>
            <person name="Tamura T."/>
            <person name="Aoyama K."/>
            <person name="Kang Y."/>
            <person name="Saito S."/>
            <person name="Akiyama N."/>
            <person name="Yazawa K."/>
            <person name="Gonoi T."/>
            <person name="Mikami Y."/>
        </authorList>
    </citation>
    <scope>NUCLEOTIDE SEQUENCE [LARGE SCALE GENOMIC DNA]</scope>
    <source>
        <strain evidence="4">NBRC 107696</strain>
    </source>
</reference>
<dbReference type="Gene3D" id="3.30.420.10">
    <property type="entry name" value="Ribonuclease H-like superfamily/Ribonuclease H"/>
    <property type="match status" value="1"/>
</dbReference>
<keyword evidence="1" id="KW-0378">Hydrolase</keyword>
<dbReference type="SUPFAM" id="SSF53098">
    <property type="entry name" value="Ribonuclease H-like"/>
    <property type="match status" value="1"/>
</dbReference>
<comment type="function">
    <text evidence="1">Exonuclease that cleaves single-stranded 3' overhangs of double-stranded RNA.</text>
</comment>
<evidence type="ECO:0000313" key="4">
    <source>
        <dbReference type="Proteomes" id="UP000444960"/>
    </source>
</evidence>
<dbReference type="AlphaFoldDB" id="A0A7I9VDC1"/>
<feature type="domain" description="3'-5' exoribonuclease Rv2179c-like" evidence="2">
    <location>
        <begin position="42"/>
        <end position="193"/>
    </location>
</feature>
<dbReference type="Pfam" id="PF16473">
    <property type="entry name" value="Rv2179c-like"/>
    <property type="match status" value="1"/>
</dbReference>
<accession>A0A7I9VDC1</accession>
<dbReference type="EC" id="3.1.13.-" evidence="1"/>
<keyword evidence="4" id="KW-1185">Reference proteome</keyword>
<dbReference type="InterPro" id="IPR036397">
    <property type="entry name" value="RNaseH_sf"/>
</dbReference>
<dbReference type="GO" id="GO:0004532">
    <property type="term" value="F:RNA exonuclease activity"/>
    <property type="evidence" value="ECO:0007669"/>
    <property type="project" value="UniProtKB-UniRule"/>
</dbReference>
<sequence>MTVSSETAVVGRQARSAESAARIDKGIGRLWPLRGDNLQLVRYFYDTEFIEDGTTIDLVSIGVVAEDGREFYAVSTEFDPGRAGRWVRTNVLDKLPSPSNKAWRSRRAIRDDVYEFLTAGDGPVELWAWVAAYDHVVLCQLWGPMTELPRDLPRFTRELKQHWEDAGSPELPPLPRDAHDALADARHNLNKWLSIEAARRDGAHAG</sequence>
<keyword evidence="1" id="KW-0269">Exonuclease</keyword>
<comment type="subunit">
    <text evidence="1">Homodimer.</text>
</comment>
<organism evidence="3 4">
    <name type="scientific">Gordonia spumicola</name>
    <dbReference type="NCBI Taxonomy" id="589161"/>
    <lineage>
        <taxon>Bacteria</taxon>
        <taxon>Bacillati</taxon>
        <taxon>Actinomycetota</taxon>
        <taxon>Actinomycetes</taxon>
        <taxon>Mycobacteriales</taxon>
        <taxon>Gordoniaceae</taxon>
        <taxon>Gordonia</taxon>
    </lineage>
</organism>
<keyword evidence="1" id="KW-0460">Magnesium</keyword>
<keyword evidence="1" id="KW-0479">Metal-binding</keyword>
<dbReference type="InterPro" id="IPR033390">
    <property type="entry name" value="Rv2179c-like"/>
</dbReference>
<dbReference type="InterPro" id="IPR030853">
    <property type="entry name" value="3_5_Exoribonuc_actinobac"/>
</dbReference>
<dbReference type="GO" id="GO:0000287">
    <property type="term" value="F:magnesium ion binding"/>
    <property type="evidence" value="ECO:0007669"/>
    <property type="project" value="UniProtKB-UniRule"/>
</dbReference>
<evidence type="ECO:0000313" key="3">
    <source>
        <dbReference type="EMBL" id="GEE03358.1"/>
    </source>
</evidence>
<keyword evidence="1" id="KW-0540">Nuclease</keyword>
<comment type="cofactor">
    <cofactor evidence="1">
        <name>Mg(2+)</name>
        <dbReference type="ChEBI" id="CHEBI:18420"/>
    </cofactor>
    <text evidence="1">Binds 1 Mg(2+) ion per subunit.</text>
</comment>
<gene>
    <name evidence="3" type="ORF">nbrc107696_38040</name>
</gene>
<name>A0A7I9VDC1_9ACTN</name>
<dbReference type="Proteomes" id="UP000444960">
    <property type="component" value="Unassembled WGS sequence"/>
</dbReference>
<dbReference type="GO" id="GO:0003676">
    <property type="term" value="F:nucleic acid binding"/>
    <property type="evidence" value="ECO:0007669"/>
    <property type="project" value="InterPro"/>
</dbReference>
<feature type="region of interest" description="RNA binding" evidence="1">
    <location>
        <begin position="46"/>
        <end position="49"/>
    </location>
</feature>
<proteinExistence type="inferred from homology"/>
<evidence type="ECO:0000259" key="2">
    <source>
        <dbReference type="Pfam" id="PF16473"/>
    </source>
</evidence>
<dbReference type="InterPro" id="IPR012337">
    <property type="entry name" value="RNaseH-like_sf"/>
</dbReference>
<feature type="binding site" evidence="1">
    <location>
        <position position="46"/>
    </location>
    <ligand>
        <name>Mg(2+)</name>
        <dbReference type="ChEBI" id="CHEBI:18420"/>
        <note>catalytic</note>
    </ligand>
</feature>
<comment type="caution">
    <text evidence="3">The sequence shown here is derived from an EMBL/GenBank/DDBJ whole genome shotgun (WGS) entry which is preliminary data.</text>
</comment>
<protein>
    <recommendedName>
        <fullName evidence="1">3'-5' exoribonuclease</fullName>
        <ecNumber evidence="1">3.1.13.-</ecNumber>
    </recommendedName>
</protein>